<dbReference type="CDD" id="cd00009">
    <property type="entry name" value="AAA"/>
    <property type="match status" value="1"/>
</dbReference>
<proteinExistence type="predicted"/>
<dbReference type="InterPro" id="IPR025943">
    <property type="entry name" value="Sigma_54_int_dom_ATP-bd_2"/>
</dbReference>
<keyword evidence="2" id="KW-0067">ATP-binding</keyword>
<keyword evidence="4" id="KW-0238">DNA-binding</keyword>
<dbReference type="PANTHER" id="PTHR32071:SF14">
    <property type="entry name" value="TRANSCRIPTIONAL REGULATORY PROTEIN RTCR"/>
    <property type="match status" value="1"/>
</dbReference>
<evidence type="ECO:0000256" key="5">
    <source>
        <dbReference type="ARBA" id="ARBA00023163"/>
    </source>
</evidence>
<dbReference type="PROSITE" id="PS50045">
    <property type="entry name" value="SIGMA54_INTERACT_4"/>
    <property type="match status" value="1"/>
</dbReference>
<dbReference type="PROSITE" id="PS00676">
    <property type="entry name" value="SIGMA54_INTERACT_2"/>
    <property type="match status" value="1"/>
</dbReference>
<evidence type="ECO:0000313" key="11">
    <source>
        <dbReference type="Proteomes" id="UP001162891"/>
    </source>
</evidence>
<accession>A0ABN6MQ56</accession>
<evidence type="ECO:0000256" key="6">
    <source>
        <dbReference type="PROSITE-ProRule" id="PRU00169"/>
    </source>
</evidence>
<dbReference type="Pfam" id="PF02954">
    <property type="entry name" value="HTH_8"/>
    <property type="match status" value="1"/>
</dbReference>
<dbReference type="EMBL" id="AP025591">
    <property type="protein sequence ID" value="BDG02566.1"/>
    <property type="molecule type" value="Genomic_DNA"/>
</dbReference>
<dbReference type="InterPro" id="IPR058031">
    <property type="entry name" value="AAA_lid_NorR"/>
</dbReference>
<gene>
    <name evidence="10" type="ORF">AMOR_15620</name>
</gene>
<organism evidence="10 11">
    <name type="scientific">Anaeromyxobacter oryzae</name>
    <dbReference type="NCBI Taxonomy" id="2918170"/>
    <lineage>
        <taxon>Bacteria</taxon>
        <taxon>Pseudomonadati</taxon>
        <taxon>Myxococcota</taxon>
        <taxon>Myxococcia</taxon>
        <taxon>Myxococcales</taxon>
        <taxon>Cystobacterineae</taxon>
        <taxon>Anaeromyxobacteraceae</taxon>
        <taxon>Anaeromyxobacter</taxon>
    </lineage>
</organism>
<feature type="domain" description="Response regulatory" evidence="9">
    <location>
        <begin position="20"/>
        <end position="134"/>
    </location>
</feature>
<name>A0ABN6MQ56_9BACT</name>
<keyword evidence="1" id="KW-0547">Nucleotide-binding</keyword>
<dbReference type="InterPro" id="IPR001789">
    <property type="entry name" value="Sig_transdc_resp-reg_receiver"/>
</dbReference>
<dbReference type="PANTHER" id="PTHR32071">
    <property type="entry name" value="TRANSCRIPTIONAL REGULATORY PROTEIN"/>
    <property type="match status" value="1"/>
</dbReference>
<dbReference type="Gene3D" id="3.40.50.2300">
    <property type="match status" value="1"/>
</dbReference>
<dbReference type="SUPFAM" id="SSF46689">
    <property type="entry name" value="Homeodomain-like"/>
    <property type="match status" value="1"/>
</dbReference>
<dbReference type="InterPro" id="IPR011006">
    <property type="entry name" value="CheY-like_superfamily"/>
</dbReference>
<feature type="region of interest" description="Disordered" evidence="7">
    <location>
        <begin position="396"/>
        <end position="416"/>
    </location>
</feature>
<dbReference type="Proteomes" id="UP001162891">
    <property type="component" value="Chromosome"/>
</dbReference>
<feature type="domain" description="Sigma-54 factor interaction" evidence="8">
    <location>
        <begin position="154"/>
        <end position="383"/>
    </location>
</feature>
<reference evidence="11" key="1">
    <citation type="journal article" date="2022" name="Int. J. Syst. Evol. Microbiol.">
        <title>Anaeromyxobacter oryzae sp. nov., Anaeromyxobacter diazotrophicus sp. nov. and Anaeromyxobacter paludicola sp. nov., isolated from paddy soils.</title>
        <authorList>
            <person name="Itoh H."/>
            <person name="Xu Z."/>
            <person name="Mise K."/>
            <person name="Masuda Y."/>
            <person name="Ushijima N."/>
            <person name="Hayakawa C."/>
            <person name="Shiratori Y."/>
            <person name="Senoo K."/>
        </authorList>
    </citation>
    <scope>NUCLEOTIDE SEQUENCE [LARGE SCALE GENOMIC DNA]</scope>
    <source>
        <strain evidence="11">Red232</strain>
    </source>
</reference>
<dbReference type="InterPro" id="IPR025662">
    <property type="entry name" value="Sigma_54_int_dom_ATP-bd_1"/>
</dbReference>
<dbReference type="Gene3D" id="3.40.50.300">
    <property type="entry name" value="P-loop containing nucleotide triphosphate hydrolases"/>
    <property type="match status" value="1"/>
</dbReference>
<keyword evidence="5" id="KW-0804">Transcription</keyword>
<sequence length="486" mass="52151">MPNRHYTPSVPRTRSREDGRRCLVLKPQPGGPPSARWLAAAGLTPVVATTEADALEALDREPLAAIFVAHSMGPVAVASLVARAGHQHPDVPVVVLGAAGTVQEAVDAMQQGAADYLAPPFDPVVLVSRLRKLAERSGAPDPDAAGGAASYSGLVGSSPAIRRVLTTLEKISRYKTNVLVLGESGTGKELIARALHARGPRRGQLFVPLNCATLGRELLENELFGHEKGAFTGANERKKGLFELADGGTLFLDEIAEMDPATQAKLLRVLERNEFRRVGGTGKVKVDLSVLAATNRNIEEAIASGKFREDLYYRLKVVTLLVPPLRERKEDIPALIDAFIADFNRRNDGKIRGISPAALKLVMEYDWPGNVRELKNAVESAAILASGETISTDGFSELGRRRAAPSGAGSVAPPRPWPPAAASGVVTIEVGATLADAERELIAATLHRYRNRREAARVLGLGLRTLYTKLRQYRLRPPGGDRAESA</sequence>
<protein>
    <submittedName>
        <fullName evidence="10">Acetoacetate metabolism regulatory protein AtoC</fullName>
    </submittedName>
</protein>
<comment type="caution">
    <text evidence="6">Lacks conserved residue(s) required for the propagation of feature annotation.</text>
</comment>
<evidence type="ECO:0000256" key="7">
    <source>
        <dbReference type="SAM" id="MobiDB-lite"/>
    </source>
</evidence>
<dbReference type="PROSITE" id="PS00688">
    <property type="entry name" value="SIGMA54_INTERACT_3"/>
    <property type="match status" value="1"/>
</dbReference>
<evidence type="ECO:0000256" key="1">
    <source>
        <dbReference type="ARBA" id="ARBA00022741"/>
    </source>
</evidence>
<dbReference type="Gene3D" id="1.10.10.60">
    <property type="entry name" value="Homeodomain-like"/>
    <property type="match status" value="1"/>
</dbReference>
<dbReference type="InterPro" id="IPR002197">
    <property type="entry name" value="HTH_Fis"/>
</dbReference>
<dbReference type="InterPro" id="IPR002078">
    <property type="entry name" value="Sigma_54_int"/>
</dbReference>
<evidence type="ECO:0000313" key="10">
    <source>
        <dbReference type="EMBL" id="BDG02566.1"/>
    </source>
</evidence>
<dbReference type="Pfam" id="PF25601">
    <property type="entry name" value="AAA_lid_14"/>
    <property type="match status" value="1"/>
</dbReference>
<evidence type="ECO:0000259" key="9">
    <source>
        <dbReference type="PROSITE" id="PS50110"/>
    </source>
</evidence>
<dbReference type="Pfam" id="PF00158">
    <property type="entry name" value="Sigma54_activat"/>
    <property type="match status" value="1"/>
</dbReference>
<dbReference type="PROSITE" id="PS00675">
    <property type="entry name" value="SIGMA54_INTERACT_1"/>
    <property type="match status" value="1"/>
</dbReference>
<evidence type="ECO:0000256" key="2">
    <source>
        <dbReference type="ARBA" id="ARBA00022840"/>
    </source>
</evidence>
<dbReference type="SUPFAM" id="SSF52172">
    <property type="entry name" value="CheY-like"/>
    <property type="match status" value="1"/>
</dbReference>
<evidence type="ECO:0000256" key="3">
    <source>
        <dbReference type="ARBA" id="ARBA00023015"/>
    </source>
</evidence>
<dbReference type="Gene3D" id="1.10.8.60">
    <property type="match status" value="1"/>
</dbReference>
<dbReference type="InterPro" id="IPR003593">
    <property type="entry name" value="AAA+_ATPase"/>
</dbReference>
<keyword evidence="3" id="KW-0805">Transcription regulation</keyword>
<evidence type="ECO:0000256" key="4">
    <source>
        <dbReference type="ARBA" id="ARBA00023125"/>
    </source>
</evidence>
<dbReference type="PROSITE" id="PS50110">
    <property type="entry name" value="RESPONSE_REGULATORY"/>
    <property type="match status" value="1"/>
</dbReference>
<dbReference type="InterPro" id="IPR025944">
    <property type="entry name" value="Sigma_54_int_dom_CS"/>
</dbReference>
<dbReference type="InterPro" id="IPR027417">
    <property type="entry name" value="P-loop_NTPase"/>
</dbReference>
<keyword evidence="11" id="KW-1185">Reference proteome</keyword>
<dbReference type="SUPFAM" id="SSF52540">
    <property type="entry name" value="P-loop containing nucleoside triphosphate hydrolases"/>
    <property type="match status" value="1"/>
</dbReference>
<evidence type="ECO:0000259" key="8">
    <source>
        <dbReference type="PROSITE" id="PS50045"/>
    </source>
</evidence>
<dbReference type="SMART" id="SM00382">
    <property type="entry name" value="AAA"/>
    <property type="match status" value="1"/>
</dbReference>
<dbReference type="InterPro" id="IPR009057">
    <property type="entry name" value="Homeodomain-like_sf"/>
</dbReference>